<feature type="compositionally biased region" description="Polar residues" evidence="3">
    <location>
        <begin position="697"/>
        <end position="706"/>
    </location>
</feature>
<feature type="compositionally biased region" description="Basic residues" evidence="3">
    <location>
        <begin position="9"/>
        <end position="24"/>
    </location>
</feature>
<feature type="domain" description="C3H1-type" evidence="4">
    <location>
        <begin position="1323"/>
        <end position="1351"/>
    </location>
</feature>
<evidence type="ECO:0000259" key="4">
    <source>
        <dbReference type="PROSITE" id="PS50103"/>
    </source>
</evidence>
<dbReference type="Proteomes" id="UP001163046">
    <property type="component" value="Unassembled WGS sequence"/>
</dbReference>
<dbReference type="PANTHER" id="PTHR47939">
    <property type="entry name" value="MEMBRANE-ASSOCIATED SALT-INDUCIBLE PROTEIN-LIKE"/>
    <property type="match status" value="1"/>
</dbReference>
<dbReference type="Gene3D" id="1.25.40.10">
    <property type="entry name" value="Tetratricopeptide repeat domain"/>
    <property type="match status" value="3"/>
</dbReference>
<feature type="compositionally biased region" description="Polar residues" evidence="3">
    <location>
        <begin position="1243"/>
        <end position="1254"/>
    </location>
</feature>
<evidence type="ECO:0000256" key="2">
    <source>
        <dbReference type="PROSITE-ProRule" id="PRU00723"/>
    </source>
</evidence>
<keyword evidence="2" id="KW-0479">Metal-binding</keyword>
<feature type="compositionally biased region" description="Basic and acidic residues" evidence="3">
    <location>
        <begin position="707"/>
        <end position="719"/>
    </location>
</feature>
<comment type="caution">
    <text evidence="5">The sequence shown here is derived from an EMBL/GenBank/DDBJ whole genome shotgun (WGS) entry which is preliminary data.</text>
</comment>
<dbReference type="OrthoDB" id="185373at2759"/>
<feature type="region of interest" description="Disordered" evidence="3">
    <location>
        <begin position="514"/>
        <end position="547"/>
    </location>
</feature>
<dbReference type="InterPro" id="IPR011990">
    <property type="entry name" value="TPR-like_helical_dom_sf"/>
</dbReference>
<evidence type="ECO:0000256" key="3">
    <source>
        <dbReference type="SAM" id="MobiDB-lite"/>
    </source>
</evidence>
<dbReference type="InterPro" id="IPR002885">
    <property type="entry name" value="PPR_rpt"/>
</dbReference>
<evidence type="ECO:0000313" key="5">
    <source>
        <dbReference type="EMBL" id="KAJ7389899.1"/>
    </source>
</evidence>
<dbReference type="EMBL" id="MU825423">
    <property type="protein sequence ID" value="KAJ7389899.1"/>
    <property type="molecule type" value="Genomic_DNA"/>
</dbReference>
<feature type="compositionally biased region" description="Basic and acidic residues" evidence="3">
    <location>
        <begin position="283"/>
        <end position="300"/>
    </location>
</feature>
<dbReference type="NCBIfam" id="TIGR00756">
    <property type="entry name" value="PPR"/>
    <property type="match status" value="1"/>
</dbReference>
<feature type="compositionally biased region" description="Low complexity" evidence="3">
    <location>
        <begin position="353"/>
        <end position="370"/>
    </location>
</feature>
<dbReference type="PROSITE" id="PS51375">
    <property type="entry name" value="PPR"/>
    <property type="match status" value="1"/>
</dbReference>
<organism evidence="5 6">
    <name type="scientific">Desmophyllum pertusum</name>
    <dbReference type="NCBI Taxonomy" id="174260"/>
    <lineage>
        <taxon>Eukaryota</taxon>
        <taxon>Metazoa</taxon>
        <taxon>Cnidaria</taxon>
        <taxon>Anthozoa</taxon>
        <taxon>Hexacorallia</taxon>
        <taxon>Scleractinia</taxon>
        <taxon>Caryophylliina</taxon>
        <taxon>Caryophylliidae</taxon>
        <taxon>Desmophyllum</taxon>
    </lineage>
</organism>
<feature type="compositionally biased region" description="Polar residues" evidence="3">
    <location>
        <begin position="94"/>
        <end position="108"/>
    </location>
</feature>
<feature type="compositionally biased region" description="Polar residues" evidence="3">
    <location>
        <begin position="25"/>
        <end position="57"/>
    </location>
</feature>
<feature type="region of interest" description="Disordered" evidence="3">
    <location>
        <begin position="1234"/>
        <end position="1254"/>
    </location>
</feature>
<feature type="compositionally biased region" description="Acidic residues" evidence="3">
    <location>
        <begin position="172"/>
        <end position="201"/>
    </location>
</feature>
<keyword evidence="2" id="KW-0863">Zinc-finger</keyword>
<name>A0A9W9ZZ92_9CNID</name>
<evidence type="ECO:0000313" key="6">
    <source>
        <dbReference type="Proteomes" id="UP001163046"/>
    </source>
</evidence>
<feature type="region of interest" description="Disordered" evidence="3">
    <location>
        <begin position="616"/>
        <end position="640"/>
    </location>
</feature>
<dbReference type="PROSITE" id="PS50103">
    <property type="entry name" value="ZF_C3H1"/>
    <property type="match status" value="1"/>
</dbReference>
<accession>A0A9W9ZZ92</accession>
<dbReference type="InterPro" id="IPR000571">
    <property type="entry name" value="Znf_CCCH"/>
</dbReference>
<feature type="region of interest" description="Disordered" evidence="3">
    <location>
        <begin position="172"/>
        <end position="425"/>
    </location>
</feature>
<feature type="compositionally biased region" description="Polar residues" evidence="3">
    <location>
        <begin position="301"/>
        <end position="315"/>
    </location>
</feature>
<dbReference type="Pfam" id="PF01535">
    <property type="entry name" value="PPR"/>
    <property type="match status" value="1"/>
</dbReference>
<sequence>MVKVVRNTRGGKQRAPRGRGRGKRTNLQNTDLVVTVPNEDSGSSNSRLKPPVTTSQPRKVVRLNRKTGSTDLEKVTVKSLDEIKREKVRRQKESATTTSCANATQKQDTAPDENPFGKTDAEKLTIPLQALPALSSSNCKILTGKQPVSAALSSPAETREIAMDFDSNMSEQDFDYLDSDEDHDIDNDYDEELLLGENEDAESQRLITRSQDHPDGIDVNMNGEGFSAYVDFSDVPLAQDYAEEEEEEEDEISLHPDDSLFDEEDEFSTDNDRVRPRVLGRRSGSESKDLRVMISDRQKQPEVSSSSALGTNNEEPQADNRETENQEQEKDVVKGKFEKVSPQSHHRERDSRWSSSSQRLPSQRSSNQRSSSRHEDERHQTRASRGRGAKRNGGMQMENGVSRRGGRGSRQGLRRESGSNAAPVSSLLGVPSLFGTGNGLLPLPGALHGTLPGTLPSTLSSTLPGTGLMVSRLQAALQAGIQTNLETTNELIKKSVEMLTNPPPVPGEHVPDYDKHRQQPPMRHGSQGTRDSGKMTEWLPPKRSPTHVQSIRPLMSELPSHQSQVVAPSQMNAPPSATKGGLPKWLQRTNVNGEMNQQFPNEGNVNPFVYSSSLPDCDSEVETSTSKRKSPFHGEEMPHGGKIMVTTSPEGLPQPNPARVRKTHPKGYCFAQLDTGHCTVPICKYWHMSRDELLKYNGSQQSGNANSDDHPIEAQHNDQAEQTTDVVQETQLKEEVPMVSYKLVDDLLTEKNLFAAWQMVEKLCRANNMPDLEILMRTLVVCSDHLEEPDIAAQVACKAFDMIGRMCGQQRRHNYTVLIRTLCHSGQYIRAYEMLDVMKRNNHMPTYEVFLDLVQASAKDPDWAFNLLDEIKRSGLFKSGICSDLILLGCNSGEHFIERTWSLFQEALQSEVRLSVEAVSTMLFTLSQTNNWEKIMSVLPAFPEAVPMEILKTAVLTASQKADWIDMIIGLLAEIPAEKRSELGPDVWNTFLSNCCLDHASKISFAQKIFSVMHQNGILLTPQVWNTFLSNCCLDHASKISFAQKIFSVMHQNGILLTPQCTNNYMIALSRANNCSAALDLFNPAHEDPKILEQPQVLQGGLIALTRALDKAEASAAMLTVVHFMLEHHLKPDDSVLQSAVESLDKEKNYKGVHQFFYQLEAARIVPPVAVYRQIVSSLEKWVENPVASCEPYAAMRRAYPVNQSDVTNKEKVASSDKGSFNASNCRFVNPEGGLPFTERSSHGSGASTPGGSVTGSIVEKRPSNPFVLQGHGAQLGGILATSGQVAQPVEHHQISQLGSEALPFASQSQNTTVKESIPSQNQSQGKVCHFFGTIQGCRFGDQCRFIHHQSSVLMSANSNPVLPGGPFSSTWQGPRVHPASGSGSHHFQLAGPSHLMGGTNPFSPSFPGRTRSMDGLGDQKATDQNHQVHSAPVVLETPAVSHFQYPSRKSLQFYLPRIKHASEHNSWEDLGYVYVNMKNEDVEIDHDVLQTFFQAFGTYCPETVGECFEKFSSKIQQCLEQRMPNPEPDHSPSACFDDDDKYVIGQLGVALMYLSYSKQLFSQGYTVLHVLHNFSINYSLYSGEFGVQQRPLTTIEVALTATDICLCIPKPLYSSALEVLRGTNYALPAVGTFLTSEEAEWRRSVLQTLCGHFMSSKEFDFIYELLDKIGDIEVFGSGELKALYNGFLRALMQNKHVNDATALVTRMETNRISREPASVRVLVNGFAEAGNTRQAKRTFMSGIYTGVYPTSFNTDNPWTVTVGISFSAVESQLYIEKHLQSLQESIEQRFASGGVLDDSYYRPLTVVIKSDEVPNLYTRNKYMQHNEAIHVQREKVRTVLTDAFNPPLSCAPQSKDEELIVSAMSLKRWFCANPATGRFKGGSFSWATSMAPVAESPTYLQPENRGRCKPPSIAFTAQSETAGYEGVHQCLVPC</sequence>
<feature type="compositionally biased region" description="Acidic residues" evidence="3">
    <location>
        <begin position="241"/>
        <end position="251"/>
    </location>
</feature>
<feature type="region of interest" description="Disordered" evidence="3">
    <location>
        <begin position="697"/>
        <end position="722"/>
    </location>
</feature>
<proteinExistence type="predicted"/>
<feature type="zinc finger region" description="C3H1-type" evidence="2">
    <location>
        <begin position="1323"/>
        <end position="1351"/>
    </location>
</feature>
<feature type="region of interest" description="Disordered" evidence="3">
    <location>
        <begin position="1"/>
        <end position="72"/>
    </location>
</feature>
<feature type="compositionally biased region" description="Basic and acidic residues" evidence="3">
    <location>
        <begin position="318"/>
        <end position="352"/>
    </location>
</feature>
<reference evidence="5" key="1">
    <citation type="submission" date="2023-01" db="EMBL/GenBank/DDBJ databases">
        <title>Genome assembly of the deep-sea coral Lophelia pertusa.</title>
        <authorList>
            <person name="Herrera S."/>
            <person name="Cordes E."/>
        </authorList>
    </citation>
    <scope>NUCLEOTIDE SEQUENCE</scope>
    <source>
        <strain evidence="5">USNM1676648</strain>
        <tissue evidence="5">Polyp</tissue>
    </source>
</reference>
<dbReference type="GO" id="GO:0008270">
    <property type="term" value="F:zinc ion binding"/>
    <property type="evidence" value="ECO:0007669"/>
    <property type="project" value="UniProtKB-KW"/>
</dbReference>
<keyword evidence="2" id="KW-0862">Zinc</keyword>
<dbReference type="InterPro" id="IPR050667">
    <property type="entry name" value="PPR-containing_protein"/>
</dbReference>
<gene>
    <name evidence="5" type="primary">TOPAZ1_2</name>
    <name evidence="5" type="ORF">OS493_028360</name>
</gene>
<feature type="region of interest" description="Disordered" evidence="3">
    <location>
        <begin position="87"/>
        <end position="115"/>
    </location>
</feature>
<feature type="compositionally biased region" description="Acidic residues" evidence="3">
    <location>
        <begin position="259"/>
        <end position="269"/>
    </location>
</feature>
<keyword evidence="6" id="KW-1185">Reference proteome</keyword>
<evidence type="ECO:0000256" key="1">
    <source>
        <dbReference type="PROSITE-ProRule" id="PRU00708"/>
    </source>
</evidence>
<protein>
    <submittedName>
        <fullName evidence="5">Testis- and ovary-specific PAZ domain-containing protein 1</fullName>
    </submittedName>
</protein>
<feature type="compositionally biased region" description="Basic residues" evidence="3">
    <location>
        <begin position="381"/>
        <end position="390"/>
    </location>
</feature>
<feature type="repeat" description="PPR" evidence="1">
    <location>
        <begin position="811"/>
        <end position="845"/>
    </location>
</feature>
<dbReference type="PANTHER" id="PTHR47939:SF14">
    <property type="entry name" value="PENTATRICOPEPTIDE REPEAT-CONTAINING PROTEIN MITOCHONDRIAL"/>
    <property type="match status" value="1"/>
</dbReference>